<dbReference type="AlphaFoldDB" id="A0A6S6S591"/>
<dbReference type="EMBL" id="CACVAS010000011">
    <property type="protein sequence ID" value="CAA6800081.1"/>
    <property type="molecule type" value="Genomic_DNA"/>
</dbReference>
<evidence type="ECO:0000256" key="1">
    <source>
        <dbReference type="SAM" id="Phobius"/>
    </source>
</evidence>
<keyword evidence="1" id="KW-1133">Transmembrane helix</keyword>
<sequence>MNSLTKDTFVKHSLGKVVIALVYILTLQAEDFDYKLQVDNHTPYIKEAVVLTVELNQTNPHKVLLFDFDVLPSKSYTFQRLDMQEVDKHPKKGLHAVHIKYTYLLYPLHDGETTINFKLVKKVTTDESVAYSFSGDRDNVKGLITKNTSVQLTPLSLHVKPLPLHTKLVGDFTLTYDLKKHQAKAYEPLPFQVQLKGLGYPPILENLLPKDNNFTLFKETPIVKTIVSTTGSQSTVTYAMAFAHHKTFTLPKLTINAFNPKTEKSYFLTVPAHTLNITKVGNGHLVDNIDSPPRYISKLTSLWESLDTLLGYILVFIAGYFTAMFFRWQKKSIQKEIHPLREKIDACKERKALLQLLMATDAHRFSLPIKMLEDSLYADGKISLKEVKKEVMDML</sequence>
<proteinExistence type="predicted"/>
<accession>A0A6S6S591</accession>
<name>A0A6S6S591_9BACT</name>
<reference evidence="2" key="1">
    <citation type="submission" date="2020-01" db="EMBL/GenBank/DDBJ databases">
        <authorList>
            <person name="Meier V. D."/>
            <person name="Meier V D."/>
        </authorList>
    </citation>
    <scope>NUCLEOTIDE SEQUENCE</scope>
    <source>
        <strain evidence="2">HLG_WM_MAG_01</strain>
    </source>
</reference>
<organism evidence="2">
    <name type="scientific">uncultured Sulfurovum sp</name>
    <dbReference type="NCBI Taxonomy" id="269237"/>
    <lineage>
        <taxon>Bacteria</taxon>
        <taxon>Pseudomonadati</taxon>
        <taxon>Campylobacterota</taxon>
        <taxon>Epsilonproteobacteria</taxon>
        <taxon>Campylobacterales</taxon>
        <taxon>Sulfurovaceae</taxon>
        <taxon>Sulfurovum</taxon>
        <taxon>environmental samples</taxon>
    </lineage>
</organism>
<keyword evidence="1" id="KW-0812">Transmembrane</keyword>
<feature type="transmembrane region" description="Helical" evidence="1">
    <location>
        <begin position="309"/>
        <end position="328"/>
    </location>
</feature>
<protein>
    <submittedName>
        <fullName evidence="2">BatD</fullName>
    </submittedName>
</protein>
<evidence type="ECO:0000313" key="2">
    <source>
        <dbReference type="EMBL" id="CAA6800081.1"/>
    </source>
</evidence>
<gene>
    <name evidence="2" type="ORF">HELGO_WM10814</name>
</gene>
<keyword evidence="1" id="KW-0472">Membrane</keyword>